<dbReference type="InterPro" id="IPR014819">
    <property type="entry name" value="PriCT_2"/>
</dbReference>
<reference evidence="3" key="1">
    <citation type="journal article" date="2014" name="Int. J. Syst. Evol. Microbiol.">
        <title>Complete genome sequence of Corynebacterium casei LMG S-19264T (=DSM 44701T), isolated from a smear-ripened cheese.</title>
        <authorList>
            <consortium name="US DOE Joint Genome Institute (JGI-PGF)"/>
            <person name="Walter F."/>
            <person name="Albersmeier A."/>
            <person name="Kalinowski J."/>
            <person name="Ruckert C."/>
        </authorList>
    </citation>
    <scope>NUCLEOTIDE SEQUENCE</scope>
    <source>
        <strain evidence="3">CGMCC 1.15367</strain>
    </source>
</reference>
<dbReference type="Pfam" id="PF09250">
    <property type="entry name" value="Prim-Pol"/>
    <property type="match status" value="1"/>
</dbReference>
<comment type="caution">
    <text evidence="3">The sequence shown here is derived from an EMBL/GenBank/DDBJ whole genome shotgun (WGS) entry which is preliminary data.</text>
</comment>
<dbReference type="SMART" id="SM00943">
    <property type="entry name" value="Prim-Pol"/>
    <property type="match status" value="1"/>
</dbReference>
<dbReference type="SUPFAM" id="SSF56747">
    <property type="entry name" value="Prim-pol domain"/>
    <property type="match status" value="1"/>
</dbReference>
<dbReference type="Pfam" id="PF08707">
    <property type="entry name" value="PriCT_2"/>
    <property type="match status" value="1"/>
</dbReference>
<dbReference type="CDD" id="cd04859">
    <property type="entry name" value="Prim_Pol"/>
    <property type="match status" value="1"/>
</dbReference>
<gene>
    <name evidence="3" type="ORF">GCM10011390_41840</name>
</gene>
<dbReference type="RefSeq" id="WP_188911959.1">
    <property type="nucleotide sequence ID" value="NZ_BMIQ01000008.1"/>
</dbReference>
<organism evidence="3 4">
    <name type="scientific">Aureimonas endophytica</name>
    <dbReference type="NCBI Taxonomy" id="2027858"/>
    <lineage>
        <taxon>Bacteria</taxon>
        <taxon>Pseudomonadati</taxon>
        <taxon>Pseudomonadota</taxon>
        <taxon>Alphaproteobacteria</taxon>
        <taxon>Hyphomicrobiales</taxon>
        <taxon>Aurantimonadaceae</taxon>
        <taxon>Aureimonas</taxon>
    </lineage>
</organism>
<dbReference type="GO" id="GO:0016817">
    <property type="term" value="F:hydrolase activity, acting on acid anhydrides"/>
    <property type="evidence" value="ECO:0007669"/>
    <property type="project" value="InterPro"/>
</dbReference>
<proteinExistence type="predicted"/>
<reference evidence="3" key="2">
    <citation type="submission" date="2020-09" db="EMBL/GenBank/DDBJ databases">
        <authorList>
            <person name="Sun Q."/>
            <person name="Zhou Y."/>
        </authorList>
    </citation>
    <scope>NUCLEOTIDE SEQUENCE</scope>
    <source>
        <strain evidence="3">CGMCC 1.15367</strain>
    </source>
</reference>
<name>A0A916ZXT8_9HYPH</name>
<keyword evidence="4" id="KW-1185">Reference proteome</keyword>
<dbReference type="InterPro" id="IPR015330">
    <property type="entry name" value="DNA_primase/pol_bifunc_N"/>
</dbReference>
<sequence>MTGSQSDEPWNLTVALSLARQGLAVFPVQSGGEKAKRPVPFFRWRENSSTDEKEIRHWWRRWPDAAPALDLAKSGLLVVDADRHAADVDGVEAWRDLMAAHGFEPSGMPVVATPNEGCHFFFRQDGSFTNNRGALPPGIDVRGNGGYVVAPGAIMADGRTYDLDGDLSEAIEVPQWLAQTLAKRGPTPGGQSDADGSERHGLNEGNPTIRYDRTVEDETSADEIAELLSHVPSDCGYDEWIQALMAVHAATGGSSTGFSIADAWSSRGTKYRQGEVAAKWRSFRSSGISLGSLAEISRRYGADLSAIRIAHMPEDRAAIDHGARIADALRASFDAKVLIEHPDGTITTADGEVVDAPVLQERVIVRPAEFPEGLVGDIAQWICDTARRPQPSLALGAALTIVGTAAGRQFVGPTGSGTHLYVLGLAPTGQGKDHALQQIARIMRAAQLGMHVGPSEFISMPAVINFLLRSPLTVCPMDEFGDFMARILHKKASSFERSVAKVLRSMWGISFGEYQSPEWAGRSASTIHAPALSIYGVSTPEQFWRALEGAAIEDGTVNRFTLVGGDQRSIDRDPDFDPHVVPQCILDGLKSIYERSGAVQLGRRNDSAANPSDVRRELPWQDAEAQGAFETFKTATEAKIEDPATSAFYARTVEMAVRIATVVAIGRVGGQESVSLRDIEFGIAMAETSSAMMLLGAQDYLSNSEHQSQAQKIRRIIKSRGGRIQRKALLVAMQHSLRARDLNDLLKAMEEADEIVSEDVAPAAGGPKAKWYRIRV</sequence>
<evidence type="ECO:0000259" key="2">
    <source>
        <dbReference type="SMART" id="SM00943"/>
    </source>
</evidence>
<dbReference type="EMBL" id="BMIQ01000008">
    <property type="protein sequence ID" value="GGE18300.1"/>
    <property type="molecule type" value="Genomic_DNA"/>
</dbReference>
<accession>A0A916ZXT8</accession>
<evidence type="ECO:0000313" key="4">
    <source>
        <dbReference type="Proteomes" id="UP000644699"/>
    </source>
</evidence>
<dbReference type="AlphaFoldDB" id="A0A916ZXT8"/>
<evidence type="ECO:0000256" key="1">
    <source>
        <dbReference type="SAM" id="MobiDB-lite"/>
    </source>
</evidence>
<dbReference type="Proteomes" id="UP000644699">
    <property type="component" value="Unassembled WGS sequence"/>
</dbReference>
<evidence type="ECO:0000313" key="3">
    <source>
        <dbReference type="EMBL" id="GGE18300.1"/>
    </source>
</evidence>
<feature type="region of interest" description="Disordered" evidence="1">
    <location>
        <begin position="182"/>
        <end position="210"/>
    </location>
</feature>
<protein>
    <recommendedName>
        <fullName evidence="2">DNA primase/polymerase bifunctional N-terminal domain-containing protein</fullName>
    </recommendedName>
</protein>
<feature type="domain" description="DNA primase/polymerase bifunctional N-terminal" evidence="2">
    <location>
        <begin position="15"/>
        <end position="177"/>
    </location>
</feature>